<feature type="binding site" evidence="2">
    <location>
        <position position="15"/>
    </location>
    <ligand>
        <name>Mg(2+)</name>
        <dbReference type="ChEBI" id="CHEBI:18420"/>
    </ligand>
</feature>
<dbReference type="GO" id="GO:0004035">
    <property type="term" value="F:alkaline phosphatase activity"/>
    <property type="evidence" value="ECO:0007669"/>
    <property type="project" value="UniProtKB-EC"/>
</dbReference>
<comment type="caution">
    <text evidence="3">The sequence shown here is derived from an EMBL/GenBank/DDBJ whole genome shotgun (WGS) entry which is preliminary data.</text>
</comment>
<dbReference type="PANTHER" id="PTHR11596">
    <property type="entry name" value="ALKALINE PHOSPHATASE"/>
    <property type="match status" value="1"/>
</dbReference>
<name>A0A4C1SC90_EUMVA</name>
<dbReference type="InterPro" id="IPR017850">
    <property type="entry name" value="Alkaline_phosphatase_core_sf"/>
</dbReference>
<dbReference type="EC" id="3.1.3.1" evidence="1"/>
<dbReference type="STRING" id="151549.A0A4C1SC90"/>
<dbReference type="Pfam" id="PF00245">
    <property type="entry name" value="Alk_phosphatase"/>
    <property type="match status" value="1"/>
</dbReference>
<accession>A0A4C1SC90</accession>
<keyword evidence="2" id="KW-0479">Metal-binding</keyword>
<dbReference type="OrthoDB" id="5818554at2759"/>
<dbReference type="Gene3D" id="3.40.720.10">
    <property type="entry name" value="Alkaline Phosphatase, subunit A"/>
    <property type="match status" value="1"/>
</dbReference>
<dbReference type="Proteomes" id="UP000299102">
    <property type="component" value="Unassembled WGS sequence"/>
</dbReference>
<protein>
    <recommendedName>
        <fullName evidence="1">alkaline phosphatase</fullName>
        <ecNumber evidence="1">3.1.3.1</ecNumber>
    </recommendedName>
</protein>
<keyword evidence="2" id="KW-0460">Magnesium</keyword>
<dbReference type="EMBL" id="BGZK01009856">
    <property type="protein sequence ID" value="GBO99788.1"/>
    <property type="molecule type" value="Genomic_DNA"/>
</dbReference>
<feature type="binding site" evidence="2">
    <location>
        <position position="17"/>
    </location>
    <ligand>
        <name>Mg(2+)</name>
        <dbReference type="ChEBI" id="CHEBI:18420"/>
    </ligand>
</feature>
<feature type="non-terminal residue" evidence="3">
    <location>
        <position position="65"/>
    </location>
</feature>
<dbReference type="InterPro" id="IPR001952">
    <property type="entry name" value="Alkaline_phosphatase"/>
</dbReference>
<keyword evidence="4" id="KW-1185">Reference proteome</keyword>
<evidence type="ECO:0000256" key="2">
    <source>
        <dbReference type="PIRSR" id="PIRSR601952-2"/>
    </source>
</evidence>
<dbReference type="PANTHER" id="PTHR11596:SF91">
    <property type="entry name" value="ALKALINE PHOSPHATASE-RELATED"/>
    <property type="match status" value="1"/>
</dbReference>
<sequence>MKQLEGLVTTTRITHASPAGAYAHTGNRDWESDADLRTAGCEPAPFAQHDIAHQLIHSDPGNRFK</sequence>
<dbReference type="SUPFAM" id="SSF53649">
    <property type="entry name" value="Alkaline phosphatase-like"/>
    <property type="match status" value="1"/>
</dbReference>
<comment type="cofactor">
    <cofactor evidence="2">
        <name>Mg(2+)</name>
        <dbReference type="ChEBI" id="CHEBI:18420"/>
    </cofactor>
    <text evidence="2">Binds 1 Mg(2+) ion.</text>
</comment>
<reference evidence="3 4" key="1">
    <citation type="journal article" date="2019" name="Commun. Biol.">
        <title>The bagworm genome reveals a unique fibroin gene that provides high tensile strength.</title>
        <authorList>
            <person name="Kono N."/>
            <person name="Nakamura H."/>
            <person name="Ohtoshi R."/>
            <person name="Tomita M."/>
            <person name="Numata K."/>
            <person name="Arakawa K."/>
        </authorList>
    </citation>
    <scope>NUCLEOTIDE SEQUENCE [LARGE SCALE GENOMIC DNA]</scope>
</reference>
<organism evidence="3 4">
    <name type="scientific">Eumeta variegata</name>
    <name type="common">Bagworm moth</name>
    <name type="synonym">Eumeta japonica</name>
    <dbReference type="NCBI Taxonomy" id="151549"/>
    <lineage>
        <taxon>Eukaryota</taxon>
        <taxon>Metazoa</taxon>
        <taxon>Ecdysozoa</taxon>
        <taxon>Arthropoda</taxon>
        <taxon>Hexapoda</taxon>
        <taxon>Insecta</taxon>
        <taxon>Pterygota</taxon>
        <taxon>Neoptera</taxon>
        <taxon>Endopterygota</taxon>
        <taxon>Lepidoptera</taxon>
        <taxon>Glossata</taxon>
        <taxon>Ditrysia</taxon>
        <taxon>Tineoidea</taxon>
        <taxon>Psychidae</taxon>
        <taxon>Oiketicinae</taxon>
        <taxon>Eumeta</taxon>
    </lineage>
</organism>
<gene>
    <name evidence="3" type="primary">Alp-m</name>
    <name evidence="3" type="ORF">EVAR_68885_1</name>
</gene>
<evidence type="ECO:0000313" key="4">
    <source>
        <dbReference type="Proteomes" id="UP000299102"/>
    </source>
</evidence>
<evidence type="ECO:0000256" key="1">
    <source>
        <dbReference type="ARBA" id="ARBA00012647"/>
    </source>
</evidence>
<evidence type="ECO:0000313" key="3">
    <source>
        <dbReference type="EMBL" id="GBO99788.1"/>
    </source>
</evidence>
<dbReference type="AlphaFoldDB" id="A0A4C1SC90"/>
<dbReference type="GO" id="GO:0046872">
    <property type="term" value="F:metal ion binding"/>
    <property type="evidence" value="ECO:0007669"/>
    <property type="project" value="UniProtKB-KW"/>
</dbReference>
<proteinExistence type="predicted"/>